<dbReference type="AlphaFoldDB" id="C8NAZ7"/>
<dbReference type="GeneID" id="84790419"/>
<dbReference type="EMBL" id="ACKY01000097">
    <property type="protein sequence ID" value="EEV88234.1"/>
    <property type="molecule type" value="Genomic_DNA"/>
</dbReference>
<proteinExistence type="predicted"/>
<evidence type="ECO:0000313" key="2">
    <source>
        <dbReference type="Proteomes" id="UP000004870"/>
    </source>
</evidence>
<name>C8NAZ7_CARH6</name>
<dbReference type="HOGENOM" id="CLU_112883_2_0_6"/>
<comment type="caution">
    <text evidence="1">The sequence shown here is derived from an EMBL/GenBank/DDBJ whole genome shotgun (WGS) entry which is preliminary data.</text>
</comment>
<organism evidence="1 2">
    <name type="scientific">Cardiobacterium hominis (strain ATCC 15826 / DSM 8339 / NCTC 10426 / 6573)</name>
    <dbReference type="NCBI Taxonomy" id="638300"/>
    <lineage>
        <taxon>Bacteria</taxon>
        <taxon>Pseudomonadati</taxon>
        <taxon>Pseudomonadota</taxon>
        <taxon>Gammaproteobacteria</taxon>
        <taxon>Cardiobacteriales</taxon>
        <taxon>Cardiobacteriaceae</taxon>
        <taxon>Cardiobacterium</taxon>
    </lineage>
</organism>
<sequence>MKTRCPNCGATLSLDALIAHDDARTALRLLVQLGGDLATLTVRYLGLFRPTQTELTFARVAKLLGEILPDIQAQRIERKGAVYDAPPAAWLWAMQEVLVTRDSGKLTLPLKNHGYLYEVLTHYRPAAVSVVTPATPADAAPVTNSKTGAAVSALAGMLK</sequence>
<gene>
    <name evidence="1" type="ORF">HMPREF0198_1675</name>
</gene>
<dbReference type="OrthoDB" id="6872885at2"/>
<accession>C8NAZ7</accession>
<keyword evidence="2" id="KW-1185">Reference proteome</keyword>
<protein>
    <submittedName>
        <fullName evidence="1">Uncharacterized protein</fullName>
    </submittedName>
</protein>
<evidence type="ECO:0000313" key="1">
    <source>
        <dbReference type="EMBL" id="EEV88234.1"/>
    </source>
</evidence>
<dbReference type="RefSeq" id="WP_004141511.1">
    <property type="nucleotide sequence ID" value="NZ_GG694027.1"/>
</dbReference>
<reference evidence="1 2" key="1">
    <citation type="submission" date="2009-08" db="EMBL/GenBank/DDBJ databases">
        <authorList>
            <person name="Qin X."/>
            <person name="Bachman B."/>
            <person name="Battles P."/>
            <person name="Bell A."/>
            <person name="Bess C."/>
            <person name="Bickham C."/>
            <person name="Chaboub L."/>
            <person name="Chen D."/>
            <person name="Coyle M."/>
            <person name="Deiros D.R."/>
            <person name="Dinh H."/>
            <person name="Forbes L."/>
            <person name="Fowler G."/>
            <person name="Francisco L."/>
            <person name="Fu Q."/>
            <person name="Gubbala S."/>
            <person name="Hale W."/>
            <person name="Han Y."/>
            <person name="Hemphill L."/>
            <person name="Highlander S.K."/>
            <person name="Hirani K."/>
            <person name="Hogues M."/>
            <person name="Jackson L."/>
            <person name="Jakkamsetti A."/>
            <person name="Javaid M."/>
            <person name="Jiang H."/>
            <person name="Korchina V."/>
            <person name="Kovar C."/>
            <person name="Lara F."/>
            <person name="Lee S."/>
            <person name="Mata R."/>
            <person name="Mathew T."/>
            <person name="Moen C."/>
            <person name="Morales K."/>
            <person name="Munidasa M."/>
            <person name="Nazareth L."/>
            <person name="Ngo R."/>
            <person name="Nguyen L."/>
            <person name="Okwuonu G."/>
            <person name="Ongeri F."/>
            <person name="Patil S."/>
            <person name="Petrosino J."/>
            <person name="Pham C."/>
            <person name="Pham P."/>
            <person name="Pu L.-L."/>
            <person name="Puazo M."/>
            <person name="Raj R."/>
            <person name="Reid J."/>
            <person name="Rouhana J."/>
            <person name="Saada N."/>
            <person name="Shang Y."/>
            <person name="Simmons D."/>
            <person name="Thornton R."/>
            <person name="Warren J."/>
            <person name="Weissenberger G."/>
            <person name="Zhang J."/>
            <person name="Zhang L."/>
            <person name="Zhou C."/>
            <person name="Zhu D."/>
            <person name="Muzny D."/>
            <person name="Worley K."/>
            <person name="Gibbs R."/>
        </authorList>
    </citation>
    <scope>NUCLEOTIDE SEQUENCE [LARGE SCALE GENOMIC DNA]</scope>
    <source>
        <strain evidence="2">ATCC 15826 / DSM 8339 / NCTC 10426 / 6573</strain>
    </source>
</reference>
<dbReference type="Proteomes" id="UP000004870">
    <property type="component" value="Unassembled WGS sequence"/>
</dbReference>